<evidence type="ECO:0000313" key="1">
    <source>
        <dbReference type="EMBL" id="CAK9004555.1"/>
    </source>
</evidence>
<dbReference type="Proteomes" id="UP001642484">
    <property type="component" value="Unassembled WGS sequence"/>
</dbReference>
<comment type="caution">
    <text evidence="1">The sequence shown here is derived from an EMBL/GenBank/DDBJ whole genome shotgun (WGS) entry which is preliminary data.</text>
</comment>
<dbReference type="EMBL" id="CAXAMN010003425">
    <property type="protein sequence ID" value="CAK9004555.1"/>
    <property type="molecule type" value="Genomic_DNA"/>
</dbReference>
<name>A0ABP0ISR1_9DINO</name>
<protein>
    <submittedName>
        <fullName evidence="1">Uncharacterized protein</fullName>
    </submittedName>
</protein>
<evidence type="ECO:0000313" key="2">
    <source>
        <dbReference type="Proteomes" id="UP001642484"/>
    </source>
</evidence>
<sequence length="263" mass="29536">MDLTTASGFCLALLSVLNMKFDKSLCVIGLVCSSFVAINAATHRRSILSPLGDTERPHVRMGNILATRVTLLLMALQAVGAAWMVEQPISSLAWYHPRLRSILRRFPKIFAVRWWMGHYRSCTPKRHICWANSRKIGGLDRGKMRKAQRKEIAKTGVKSATVKVNVKGRKAYTGTSSLRGTGTYPPYFGLRMVQLFPRLIESRSKPPEIPTDMAGLSTQAFFDSISWDTDVWDDGQMLDVLAYIRGNNSLNLGVWRSSFPQEL</sequence>
<keyword evidence="2" id="KW-1185">Reference proteome</keyword>
<reference evidence="1 2" key="1">
    <citation type="submission" date="2024-02" db="EMBL/GenBank/DDBJ databases">
        <authorList>
            <person name="Chen Y."/>
            <person name="Shah S."/>
            <person name="Dougan E. K."/>
            <person name="Thang M."/>
            <person name="Chan C."/>
        </authorList>
    </citation>
    <scope>NUCLEOTIDE SEQUENCE [LARGE SCALE GENOMIC DNA]</scope>
</reference>
<organism evidence="1 2">
    <name type="scientific">Durusdinium trenchii</name>
    <dbReference type="NCBI Taxonomy" id="1381693"/>
    <lineage>
        <taxon>Eukaryota</taxon>
        <taxon>Sar</taxon>
        <taxon>Alveolata</taxon>
        <taxon>Dinophyceae</taxon>
        <taxon>Suessiales</taxon>
        <taxon>Symbiodiniaceae</taxon>
        <taxon>Durusdinium</taxon>
    </lineage>
</organism>
<accession>A0ABP0ISR1</accession>
<proteinExistence type="predicted"/>
<gene>
    <name evidence="1" type="ORF">CCMP2556_LOCUS7718</name>
</gene>